<gene>
    <name evidence="2" type="ORF">JIV24_14345</name>
</gene>
<dbReference type="Pfam" id="PF00581">
    <property type="entry name" value="Rhodanese"/>
    <property type="match status" value="1"/>
</dbReference>
<feature type="domain" description="Rhodanese" evidence="1">
    <location>
        <begin position="37"/>
        <end position="126"/>
    </location>
</feature>
<organism evidence="2 3">
    <name type="scientific">Carboxylicivirga marina</name>
    <dbReference type="NCBI Taxonomy" id="2800988"/>
    <lineage>
        <taxon>Bacteria</taxon>
        <taxon>Pseudomonadati</taxon>
        <taxon>Bacteroidota</taxon>
        <taxon>Bacteroidia</taxon>
        <taxon>Marinilabiliales</taxon>
        <taxon>Marinilabiliaceae</taxon>
        <taxon>Carboxylicivirga</taxon>
    </lineage>
</organism>
<dbReference type="InterPro" id="IPR050229">
    <property type="entry name" value="GlpE_sulfurtransferase"/>
</dbReference>
<dbReference type="SUPFAM" id="SSF52821">
    <property type="entry name" value="Rhodanese/Cell cycle control phosphatase"/>
    <property type="match status" value="1"/>
</dbReference>
<dbReference type="RefSeq" id="WP_200465749.1">
    <property type="nucleotide sequence ID" value="NZ_JAENRR010000036.1"/>
</dbReference>
<dbReference type="Proteomes" id="UP000605676">
    <property type="component" value="Unassembled WGS sequence"/>
</dbReference>
<dbReference type="Gene3D" id="3.40.250.10">
    <property type="entry name" value="Rhodanese-like domain"/>
    <property type="match status" value="1"/>
</dbReference>
<evidence type="ECO:0000313" key="3">
    <source>
        <dbReference type="Proteomes" id="UP000605676"/>
    </source>
</evidence>
<dbReference type="PANTHER" id="PTHR43031">
    <property type="entry name" value="FAD-DEPENDENT OXIDOREDUCTASE"/>
    <property type="match status" value="1"/>
</dbReference>
<dbReference type="EMBL" id="JAENRR010000036">
    <property type="protein sequence ID" value="MBK3518521.1"/>
    <property type="molecule type" value="Genomic_DNA"/>
</dbReference>
<sequence>MKSILLLIGLLWMNCLTSQSQSSKRVNAKLFYSLTQKHPQALIIDVRPSEKFAQYRIKNALPAPEKNDLLELTSLLPKTDTIFIYCEKDIRTQPAAETLCKLGYTNIIELKGGLISWRRNDLPIDNKSLNK</sequence>
<keyword evidence="3" id="KW-1185">Reference proteome</keyword>
<reference evidence="2 3" key="1">
    <citation type="submission" date="2021-01" db="EMBL/GenBank/DDBJ databases">
        <title>Carboxyliciviraga sp.nov., isolated from coastal sediments.</title>
        <authorList>
            <person name="Lu D."/>
            <person name="Zhang T."/>
        </authorList>
    </citation>
    <scope>NUCLEOTIDE SEQUENCE [LARGE SCALE GENOMIC DNA]</scope>
    <source>
        <strain evidence="2 3">N1Y132</strain>
    </source>
</reference>
<evidence type="ECO:0000259" key="1">
    <source>
        <dbReference type="PROSITE" id="PS50206"/>
    </source>
</evidence>
<name>A0ABS1HLN1_9BACT</name>
<dbReference type="InterPro" id="IPR001763">
    <property type="entry name" value="Rhodanese-like_dom"/>
</dbReference>
<dbReference type="CDD" id="cd00158">
    <property type="entry name" value="RHOD"/>
    <property type="match status" value="1"/>
</dbReference>
<protein>
    <submittedName>
        <fullName evidence="2">Rhodanese-like domain-containing protein</fullName>
    </submittedName>
</protein>
<accession>A0ABS1HLN1</accession>
<comment type="caution">
    <text evidence="2">The sequence shown here is derived from an EMBL/GenBank/DDBJ whole genome shotgun (WGS) entry which is preliminary data.</text>
</comment>
<dbReference type="PANTHER" id="PTHR43031:SF1">
    <property type="entry name" value="PYRIDINE NUCLEOTIDE-DISULPHIDE OXIDOREDUCTASE"/>
    <property type="match status" value="1"/>
</dbReference>
<evidence type="ECO:0000313" key="2">
    <source>
        <dbReference type="EMBL" id="MBK3518521.1"/>
    </source>
</evidence>
<dbReference type="InterPro" id="IPR036873">
    <property type="entry name" value="Rhodanese-like_dom_sf"/>
</dbReference>
<dbReference type="PROSITE" id="PS50206">
    <property type="entry name" value="RHODANESE_3"/>
    <property type="match status" value="1"/>
</dbReference>
<dbReference type="SMART" id="SM00450">
    <property type="entry name" value="RHOD"/>
    <property type="match status" value="1"/>
</dbReference>
<proteinExistence type="predicted"/>